<keyword evidence="3" id="KW-1185">Reference proteome</keyword>
<gene>
    <name evidence="2" type="ORF">J2S59_003651</name>
</gene>
<proteinExistence type="predicted"/>
<evidence type="ECO:0008006" key="4">
    <source>
        <dbReference type="Google" id="ProtNLM"/>
    </source>
</evidence>
<keyword evidence="1" id="KW-0812">Transmembrane</keyword>
<comment type="caution">
    <text evidence="2">The sequence shown here is derived from an EMBL/GenBank/DDBJ whole genome shotgun (WGS) entry which is preliminary data.</text>
</comment>
<reference evidence="2 3" key="1">
    <citation type="submission" date="2023-07" db="EMBL/GenBank/DDBJ databases">
        <title>Sequencing the genomes of 1000 actinobacteria strains.</title>
        <authorList>
            <person name="Klenk H.-P."/>
        </authorList>
    </citation>
    <scope>NUCLEOTIDE SEQUENCE [LARGE SCALE GENOMIC DNA]</scope>
    <source>
        <strain evidence="2 3">GD13</strain>
    </source>
</reference>
<accession>A0ABT9NTU8</accession>
<protein>
    <recommendedName>
        <fullName evidence="4">ATP synthase protein I</fullName>
    </recommendedName>
</protein>
<sequence>MATAVMTTAPRPDASVPARPAPVVPPMGALLVAMAATAVTGIVTVVLAAVLAGDAAAEAAMVGAGVALGFFVLGAFFLHFAAGVMPGASLALAMLTYTFQVLALLALFVGATQAGWPATDTARSWFAAAVIAGTVAWTVGHVVAAVRTRQPLYDLPTIPDEKAGA</sequence>
<feature type="transmembrane region" description="Helical" evidence="1">
    <location>
        <begin position="88"/>
        <end position="112"/>
    </location>
</feature>
<feature type="transmembrane region" description="Helical" evidence="1">
    <location>
        <begin position="59"/>
        <end position="82"/>
    </location>
</feature>
<dbReference type="Proteomes" id="UP001240447">
    <property type="component" value="Unassembled WGS sequence"/>
</dbReference>
<evidence type="ECO:0000313" key="2">
    <source>
        <dbReference type="EMBL" id="MDP9823842.1"/>
    </source>
</evidence>
<organism evidence="2 3">
    <name type="scientific">Nocardioides massiliensis</name>
    <dbReference type="NCBI Taxonomy" id="1325935"/>
    <lineage>
        <taxon>Bacteria</taxon>
        <taxon>Bacillati</taxon>
        <taxon>Actinomycetota</taxon>
        <taxon>Actinomycetes</taxon>
        <taxon>Propionibacteriales</taxon>
        <taxon>Nocardioidaceae</taxon>
        <taxon>Nocardioides</taxon>
    </lineage>
</organism>
<evidence type="ECO:0000256" key="1">
    <source>
        <dbReference type="SAM" id="Phobius"/>
    </source>
</evidence>
<keyword evidence="1" id="KW-0472">Membrane</keyword>
<name>A0ABT9NTU8_9ACTN</name>
<keyword evidence="1" id="KW-1133">Transmembrane helix</keyword>
<dbReference type="EMBL" id="JAUSQM010000001">
    <property type="protein sequence ID" value="MDP9823842.1"/>
    <property type="molecule type" value="Genomic_DNA"/>
</dbReference>
<feature type="transmembrane region" description="Helical" evidence="1">
    <location>
        <begin position="124"/>
        <end position="146"/>
    </location>
</feature>
<dbReference type="RefSeq" id="WP_068123016.1">
    <property type="nucleotide sequence ID" value="NZ_JAUSQM010000001.1"/>
</dbReference>
<feature type="transmembrane region" description="Helical" evidence="1">
    <location>
        <begin position="29"/>
        <end position="52"/>
    </location>
</feature>
<evidence type="ECO:0000313" key="3">
    <source>
        <dbReference type="Proteomes" id="UP001240447"/>
    </source>
</evidence>